<dbReference type="PROSITE" id="PS50943">
    <property type="entry name" value="HTH_CROC1"/>
    <property type="match status" value="1"/>
</dbReference>
<protein>
    <submittedName>
        <fullName evidence="3">Transcriptional regulator with XRE-family HTH domain</fullName>
    </submittedName>
</protein>
<feature type="domain" description="HTH cro/C1-type" evidence="2">
    <location>
        <begin position="16"/>
        <end position="70"/>
    </location>
</feature>
<keyword evidence="1" id="KW-0238">DNA-binding</keyword>
<dbReference type="InterPro" id="IPR001387">
    <property type="entry name" value="Cro/C1-type_HTH"/>
</dbReference>
<dbReference type="SMART" id="SM00530">
    <property type="entry name" value="HTH_XRE"/>
    <property type="match status" value="1"/>
</dbReference>
<evidence type="ECO:0000256" key="1">
    <source>
        <dbReference type="ARBA" id="ARBA00023125"/>
    </source>
</evidence>
<dbReference type="Pfam" id="PF07883">
    <property type="entry name" value="Cupin_2"/>
    <property type="match status" value="1"/>
</dbReference>
<comment type="caution">
    <text evidence="3">The sequence shown here is derived from an EMBL/GenBank/DDBJ whole genome shotgun (WGS) entry which is preliminary data.</text>
</comment>
<dbReference type="RefSeq" id="WP_167148445.1">
    <property type="nucleotide sequence ID" value="NZ_JAAMOX010000001.1"/>
</dbReference>
<dbReference type="InterPro" id="IPR014710">
    <property type="entry name" value="RmlC-like_jellyroll"/>
</dbReference>
<dbReference type="CDD" id="cd02209">
    <property type="entry name" value="cupin_XRE_C"/>
    <property type="match status" value="1"/>
</dbReference>
<dbReference type="Proteomes" id="UP000541033">
    <property type="component" value="Unassembled WGS sequence"/>
</dbReference>
<dbReference type="InterPro" id="IPR010982">
    <property type="entry name" value="Lambda_DNA-bd_dom_sf"/>
</dbReference>
<name>A0A7X5TT37_9MICO</name>
<keyword evidence="4" id="KW-1185">Reference proteome</keyword>
<dbReference type="GO" id="GO:0003700">
    <property type="term" value="F:DNA-binding transcription factor activity"/>
    <property type="evidence" value="ECO:0007669"/>
    <property type="project" value="TreeGrafter"/>
</dbReference>
<dbReference type="EMBL" id="JAAMOX010000001">
    <property type="protein sequence ID" value="NIH53109.1"/>
    <property type="molecule type" value="Genomic_DNA"/>
</dbReference>
<dbReference type="SUPFAM" id="SSF51182">
    <property type="entry name" value="RmlC-like cupins"/>
    <property type="match status" value="1"/>
</dbReference>
<evidence type="ECO:0000313" key="4">
    <source>
        <dbReference type="Proteomes" id="UP000541033"/>
    </source>
</evidence>
<reference evidence="3 4" key="1">
    <citation type="submission" date="2020-02" db="EMBL/GenBank/DDBJ databases">
        <title>Sequencing the genomes of 1000 actinobacteria strains.</title>
        <authorList>
            <person name="Klenk H.-P."/>
        </authorList>
    </citation>
    <scope>NUCLEOTIDE SEQUENCE [LARGE SCALE GENOMIC DNA]</scope>
    <source>
        <strain evidence="3 4">DSM 27960</strain>
    </source>
</reference>
<dbReference type="Gene3D" id="1.10.260.40">
    <property type="entry name" value="lambda repressor-like DNA-binding domains"/>
    <property type="match status" value="1"/>
</dbReference>
<dbReference type="Gene3D" id="2.60.120.10">
    <property type="entry name" value="Jelly Rolls"/>
    <property type="match status" value="1"/>
</dbReference>
<dbReference type="GO" id="GO:0005829">
    <property type="term" value="C:cytosol"/>
    <property type="evidence" value="ECO:0007669"/>
    <property type="project" value="TreeGrafter"/>
</dbReference>
<dbReference type="CDD" id="cd00093">
    <property type="entry name" value="HTH_XRE"/>
    <property type="match status" value="1"/>
</dbReference>
<gene>
    <name evidence="3" type="ORF">FHX76_000977</name>
</gene>
<proteinExistence type="predicted"/>
<dbReference type="AlphaFoldDB" id="A0A7X5TT37"/>
<evidence type="ECO:0000259" key="2">
    <source>
        <dbReference type="PROSITE" id="PS50943"/>
    </source>
</evidence>
<dbReference type="PANTHER" id="PTHR46797">
    <property type="entry name" value="HTH-TYPE TRANSCRIPTIONAL REGULATOR"/>
    <property type="match status" value="1"/>
</dbReference>
<dbReference type="GO" id="GO:0003677">
    <property type="term" value="F:DNA binding"/>
    <property type="evidence" value="ECO:0007669"/>
    <property type="project" value="UniProtKB-KW"/>
</dbReference>
<dbReference type="SUPFAM" id="SSF47413">
    <property type="entry name" value="lambda repressor-like DNA-binding domains"/>
    <property type="match status" value="1"/>
</dbReference>
<dbReference type="InterPro" id="IPR013096">
    <property type="entry name" value="Cupin_2"/>
</dbReference>
<dbReference type="InterPro" id="IPR011051">
    <property type="entry name" value="RmlC_Cupin_sf"/>
</dbReference>
<organism evidence="3 4">
    <name type="scientific">Lysinibacter cavernae</name>
    <dbReference type="NCBI Taxonomy" id="1640652"/>
    <lineage>
        <taxon>Bacteria</taxon>
        <taxon>Bacillati</taxon>
        <taxon>Actinomycetota</taxon>
        <taxon>Actinomycetes</taxon>
        <taxon>Micrococcales</taxon>
        <taxon>Microbacteriaceae</taxon>
        <taxon>Lysinibacter</taxon>
    </lineage>
</organism>
<dbReference type="Pfam" id="PF01381">
    <property type="entry name" value="HTH_3"/>
    <property type="match status" value="1"/>
</dbReference>
<dbReference type="InterPro" id="IPR050807">
    <property type="entry name" value="TransReg_Diox_bact_type"/>
</dbReference>
<dbReference type="PANTHER" id="PTHR46797:SF1">
    <property type="entry name" value="METHYLPHOSPHONATE SYNTHASE"/>
    <property type="match status" value="1"/>
</dbReference>
<accession>A0A7X5TT37</accession>
<sequence>MITTIDDVLDAVGPRIRAMRTSRHLTLAELADTTGISVSTLSRLESGQRRANLELLLPLAREFGVPLDDLVDAPATGDPRIHIKPISRHGMTVLPLSKGATGLQAFKHVIPAGTLPTTPHTQVHDGYEWMYVLRGNLRLVLGEHDLVLPAGEAAEFDTRTPHWFGPADHDGVEFLSLFGPQGERMHLRASPQSPAK</sequence>
<evidence type="ECO:0000313" key="3">
    <source>
        <dbReference type="EMBL" id="NIH53109.1"/>
    </source>
</evidence>